<evidence type="ECO:0000313" key="2">
    <source>
        <dbReference type="Proteomes" id="UP000182321"/>
    </source>
</evidence>
<organism evidence="1 2">
    <name type="scientific">Pseudobutyrivibrio ruminis</name>
    <dbReference type="NCBI Taxonomy" id="46206"/>
    <lineage>
        <taxon>Bacteria</taxon>
        <taxon>Bacillati</taxon>
        <taxon>Bacillota</taxon>
        <taxon>Clostridia</taxon>
        <taxon>Lachnospirales</taxon>
        <taxon>Lachnospiraceae</taxon>
        <taxon>Pseudobutyrivibrio</taxon>
    </lineage>
</organism>
<dbReference type="EMBL" id="FNZX01000005">
    <property type="protein sequence ID" value="SEK45179.1"/>
    <property type="molecule type" value="Genomic_DNA"/>
</dbReference>
<protein>
    <submittedName>
        <fullName evidence="1">Uncharacterized protein</fullName>
    </submittedName>
</protein>
<evidence type="ECO:0000313" key="1">
    <source>
        <dbReference type="EMBL" id="SEK45179.1"/>
    </source>
</evidence>
<gene>
    <name evidence="1" type="ORF">SAMN02910377_00919</name>
</gene>
<accession>A0A1H7H4F2</accession>
<reference evidence="2" key="1">
    <citation type="submission" date="2016-10" db="EMBL/GenBank/DDBJ databases">
        <authorList>
            <person name="Varghese N."/>
        </authorList>
    </citation>
    <scope>NUCLEOTIDE SEQUENCE [LARGE SCALE GENOMIC DNA]</scope>
    <source>
        <strain evidence="2">ACV-9</strain>
    </source>
</reference>
<name>A0A1H7H4F2_9FIRM</name>
<proteinExistence type="predicted"/>
<dbReference type="AlphaFoldDB" id="A0A1H7H4F2"/>
<dbReference type="RefSeq" id="WP_074789714.1">
    <property type="nucleotide sequence ID" value="NZ_FNZX01000005.1"/>
</dbReference>
<dbReference type="SUPFAM" id="SSF52266">
    <property type="entry name" value="SGNH hydrolase"/>
    <property type="match status" value="1"/>
</dbReference>
<keyword evidence="2" id="KW-1185">Reference proteome</keyword>
<dbReference type="Proteomes" id="UP000182321">
    <property type="component" value="Unassembled WGS sequence"/>
</dbReference>
<sequence length="472" mass="53535">MKNKKGSDVAKLIFKCALVTCPLWMLSVYLDVAKDSYSNEEVAYLQWNKAFTNTHQDKYYKTVAIGDSACNASYMPEAISDSMINISVVGISPIEGYYILEEYLANNDNPTDVFITYNDNHFRYTDLYWDEIVASHRFDLPTNMQIIENAKQEVAEDKGAVGAFADLVAYESYFPSKYMTSLQNSFTEDRATINASARQKISIHDGRYIGVGNDEFITGVFRDYDGFYPEQIYTEYLEKAVKLCTDQDIAVHIVKAPLPDNSVMSDEYVSQINDYFNSFVDLYDGVTFNWDEITYSGADFADEIHLNNDGAYKFSSYIKDTFADVFDEDAENQYTSAQMQAFDDTISMEIEAEDIFGYAKDKDYTFVLFDGRDCIEDCQSLLATPNNMTITSLSGQDRLYLCQSDKATAQDISITPATNGVYVSINNEEPWLMTFNERAGIVALVIDNTNKQIVTIKNIEYLGANGFARYIF</sequence>